<dbReference type="STRING" id="474950.SAMN05421771_0831"/>
<dbReference type="InterPro" id="IPR011979">
    <property type="entry name" value="Antitox_Xre"/>
</dbReference>
<protein>
    <submittedName>
        <fullName evidence="2">Putative toxin-antitoxin system antitoxin component, TIGR02293 family</fullName>
    </submittedName>
</protein>
<dbReference type="OrthoDB" id="118583at2"/>
<proteinExistence type="predicted"/>
<dbReference type="Proteomes" id="UP000199024">
    <property type="component" value="Unassembled WGS sequence"/>
</dbReference>
<organism evidence="2 3">
    <name type="scientific">Granulicella pectinivorans</name>
    <dbReference type="NCBI Taxonomy" id="474950"/>
    <lineage>
        <taxon>Bacteria</taxon>
        <taxon>Pseudomonadati</taxon>
        <taxon>Acidobacteriota</taxon>
        <taxon>Terriglobia</taxon>
        <taxon>Terriglobales</taxon>
        <taxon>Acidobacteriaceae</taxon>
        <taxon>Granulicella</taxon>
    </lineage>
</organism>
<dbReference type="RefSeq" id="WP_089836869.1">
    <property type="nucleotide sequence ID" value="NZ_FOZL01000001.1"/>
</dbReference>
<dbReference type="AlphaFoldDB" id="A0A1I6LKL3"/>
<dbReference type="InterPro" id="IPR024467">
    <property type="entry name" value="Xre/MbcA/ParS-like_toxin-bd"/>
</dbReference>
<dbReference type="NCBIfam" id="TIGR02293">
    <property type="entry name" value="TAS_TIGR02293"/>
    <property type="match status" value="1"/>
</dbReference>
<gene>
    <name evidence="2" type="ORF">SAMN05421771_0831</name>
</gene>
<sequence>MIAPQAIALILGLGGNVSSLSELDGAVSRGLSKQSVTRLVSRAATDVKAARALRDQVVPLATWKRTKGKLSVAASERAERMARVLAYAEYVWDDTDQARAWMNRPHGELQGQTPLEAAKTELGARRVEDVLDKLFYGLPV</sequence>
<dbReference type="EMBL" id="FOZL01000001">
    <property type="protein sequence ID" value="SFS03918.1"/>
    <property type="molecule type" value="Genomic_DNA"/>
</dbReference>
<evidence type="ECO:0000313" key="3">
    <source>
        <dbReference type="Proteomes" id="UP000199024"/>
    </source>
</evidence>
<evidence type="ECO:0000313" key="2">
    <source>
        <dbReference type="EMBL" id="SFS03918.1"/>
    </source>
</evidence>
<evidence type="ECO:0000259" key="1">
    <source>
        <dbReference type="Pfam" id="PF09722"/>
    </source>
</evidence>
<feature type="domain" description="Antitoxin Xre/MbcA/ParS-like toxin-binding" evidence="1">
    <location>
        <begin position="88"/>
        <end position="137"/>
    </location>
</feature>
<keyword evidence="3" id="KW-1185">Reference proteome</keyword>
<dbReference type="Pfam" id="PF09722">
    <property type="entry name" value="Xre_MbcA_ParS_C"/>
    <property type="match status" value="1"/>
</dbReference>
<accession>A0A1I6LKL3</accession>
<name>A0A1I6LKL3_9BACT</name>
<reference evidence="2 3" key="1">
    <citation type="submission" date="2016-10" db="EMBL/GenBank/DDBJ databases">
        <authorList>
            <person name="de Groot N.N."/>
        </authorList>
    </citation>
    <scope>NUCLEOTIDE SEQUENCE [LARGE SCALE GENOMIC DNA]</scope>
    <source>
        <strain evidence="2 3">DSM 21001</strain>
    </source>
</reference>